<dbReference type="Proteomes" id="UP001177670">
    <property type="component" value="Unassembled WGS sequence"/>
</dbReference>
<proteinExistence type="predicted"/>
<feature type="region of interest" description="Disordered" evidence="1">
    <location>
        <begin position="30"/>
        <end position="50"/>
    </location>
</feature>
<evidence type="ECO:0000313" key="3">
    <source>
        <dbReference type="Proteomes" id="UP001177670"/>
    </source>
</evidence>
<dbReference type="AlphaFoldDB" id="A0AA40GHI7"/>
<sequence>MNTLAITDQSPKLRSPIRTGCKVRKCILQPIPSPGHGADRQQESSATGTRVTTELETIAATFDGVGY</sequence>
<gene>
    <name evidence="2" type="ORF">K0M31_002432</name>
</gene>
<evidence type="ECO:0000313" key="2">
    <source>
        <dbReference type="EMBL" id="KAK1137940.1"/>
    </source>
</evidence>
<accession>A0AA40GHI7</accession>
<protein>
    <submittedName>
        <fullName evidence="2">Uncharacterized protein</fullName>
    </submittedName>
</protein>
<evidence type="ECO:0000256" key="1">
    <source>
        <dbReference type="SAM" id="MobiDB-lite"/>
    </source>
</evidence>
<comment type="caution">
    <text evidence="2">The sequence shown here is derived from an EMBL/GenBank/DDBJ whole genome shotgun (WGS) entry which is preliminary data.</text>
</comment>
<keyword evidence="3" id="KW-1185">Reference proteome</keyword>
<dbReference type="EMBL" id="JAHYIQ010000001">
    <property type="protein sequence ID" value="KAK1137940.1"/>
    <property type="molecule type" value="Genomic_DNA"/>
</dbReference>
<name>A0AA40GHI7_9HYME</name>
<organism evidence="2 3">
    <name type="scientific">Melipona bicolor</name>
    <dbReference type="NCBI Taxonomy" id="60889"/>
    <lineage>
        <taxon>Eukaryota</taxon>
        <taxon>Metazoa</taxon>
        <taxon>Ecdysozoa</taxon>
        <taxon>Arthropoda</taxon>
        <taxon>Hexapoda</taxon>
        <taxon>Insecta</taxon>
        <taxon>Pterygota</taxon>
        <taxon>Neoptera</taxon>
        <taxon>Endopterygota</taxon>
        <taxon>Hymenoptera</taxon>
        <taxon>Apocrita</taxon>
        <taxon>Aculeata</taxon>
        <taxon>Apoidea</taxon>
        <taxon>Anthophila</taxon>
        <taxon>Apidae</taxon>
        <taxon>Melipona</taxon>
    </lineage>
</organism>
<reference evidence="2" key="1">
    <citation type="submission" date="2021-10" db="EMBL/GenBank/DDBJ databases">
        <title>Melipona bicolor Genome sequencing and assembly.</title>
        <authorList>
            <person name="Araujo N.S."/>
            <person name="Arias M.C."/>
        </authorList>
    </citation>
    <scope>NUCLEOTIDE SEQUENCE</scope>
    <source>
        <strain evidence="2">USP_2M_L1-L4_2017</strain>
        <tissue evidence="2">Whole body</tissue>
    </source>
</reference>